<protein>
    <submittedName>
        <fullName evidence="1">Uncharacterized protein</fullName>
    </submittedName>
</protein>
<proteinExistence type="predicted"/>
<dbReference type="PaxDb" id="4577-GRMZM2G328859_P01"/>
<dbReference type="InParanoid" id="A0A1D6M095"/>
<evidence type="ECO:0000313" key="1">
    <source>
        <dbReference type="EMBL" id="AQK84734.1"/>
    </source>
</evidence>
<organism evidence="1">
    <name type="scientific">Zea mays</name>
    <name type="common">Maize</name>
    <dbReference type="NCBI Taxonomy" id="4577"/>
    <lineage>
        <taxon>Eukaryota</taxon>
        <taxon>Viridiplantae</taxon>
        <taxon>Streptophyta</taxon>
        <taxon>Embryophyta</taxon>
        <taxon>Tracheophyta</taxon>
        <taxon>Spermatophyta</taxon>
        <taxon>Magnoliopsida</taxon>
        <taxon>Liliopsida</taxon>
        <taxon>Poales</taxon>
        <taxon>Poaceae</taxon>
        <taxon>PACMAD clade</taxon>
        <taxon>Panicoideae</taxon>
        <taxon>Andropogonodae</taxon>
        <taxon>Andropogoneae</taxon>
        <taxon>Tripsacinae</taxon>
        <taxon>Zea</taxon>
    </lineage>
</organism>
<name>A0A1D6M095_MAIZE</name>
<sequence length="298" mass="34317">MVLLPLPLSHAYIMVLLPLSHSYRHVPRPLPALPIQGNMMESTPATGDREAISTIIAPALNRAWIPFHPWRHWPFHPWRPTCTEFECTEFKGIGGRWYICGGHTLHCSKLYRILDGLFLQYPIATRPSTRTKIFLENHIVDSEISLTTTIILRNFLWMVTTTKSGWPTDVHREARDGVPEFERAFRERFSACTLAAKRHIDSTTIFNVQGVKHKEISKVEKDIVLRCVLMFTLHSRRTFYLKLNLSCKLVSKHSEYCDVWYFRSSHPFAKAINGAALQLFSFAETISIGRPPRNSSRS</sequence>
<accession>A0A1D6M095</accession>
<reference evidence="1" key="1">
    <citation type="submission" date="2015-12" db="EMBL/GenBank/DDBJ databases">
        <title>Update maize B73 reference genome by single molecule sequencing technologies.</title>
        <authorList>
            <consortium name="Maize Genome Sequencing Project"/>
            <person name="Ware D."/>
        </authorList>
    </citation>
    <scope>NUCLEOTIDE SEQUENCE</scope>
    <source>
        <tissue evidence="1">Seedling</tissue>
    </source>
</reference>
<gene>
    <name evidence="1" type="ORF">ZEAMMB73_Zm00001d037758</name>
</gene>
<dbReference type="AlphaFoldDB" id="A0A1D6M095"/>
<dbReference type="EMBL" id="CM000782">
    <property type="protein sequence ID" value="AQK84734.1"/>
    <property type="molecule type" value="Genomic_DNA"/>
</dbReference>